<dbReference type="EMBL" id="BAAATK010000031">
    <property type="protein sequence ID" value="GAA2447738.1"/>
    <property type="molecule type" value="Genomic_DNA"/>
</dbReference>
<organism evidence="2 3">
    <name type="scientific">Streptomyces glaucus</name>
    <dbReference type="NCBI Taxonomy" id="284029"/>
    <lineage>
        <taxon>Bacteria</taxon>
        <taxon>Bacillati</taxon>
        <taxon>Actinomycetota</taxon>
        <taxon>Actinomycetes</taxon>
        <taxon>Kitasatosporales</taxon>
        <taxon>Streptomycetaceae</taxon>
        <taxon>Streptomyces</taxon>
    </lineage>
</organism>
<evidence type="ECO:0000313" key="3">
    <source>
        <dbReference type="Proteomes" id="UP001500460"/>
    </source>
</evidence>
<feature type="compositionally biased region" description="Gly residues" evidence="1">
    <location>
        <begin position="65"/>
        <end position="79"/>
    </location>
</feature>
<reference evidence="2 3" key="1">
    <citation type="journal article" date="2019" name="Int. J. Syst. Evol. Microbiol.">
        <title>The Global Catalogue of Microorganisms (GCM) 10K type strain sequencing project: providing services to taxonomists for standard genome sequencing and annotation.</title>
        <authorList>
            <consortium name="The Broad Institute Genomics Platform"/>
            <consortium name="The Broad Institute Genome Sequencing Center for Infectious Disease"/>
            <person name="Wu L."/>
            <person name="Ma J."/>
        </authorList>
    </citation>
    <scope>NUCLEOTIDE SEQUENCE [LARGE SCALE GENOMIC DNA]</scope>
    <source>
        <strain evidence="2 3">JCM 6922</strain>
    </source>
</reference>
<feature type="compositionally biased region" description="Basic and acidic residues" evidence="1">
    <location>
        <begin position="85"/>
        <end position="110"/>
    </location>
</feature>
<dbReference type="Proteomes" id="UP001500460">
    <property type="component" value="Unassembled WGS sequence"/>
</dbReference>
<comment type="caution">
    <text evidence="2">The sequence shown here is derived from an EMBL/GenBank/DDBJ whole genome shotgun (WGS) entry which is preliminary data.</text>
</comment>
<feature type="region of interest" description="Disordered" evidence="1">
    <location>
        <begin position="56"/>
        <end position="174"/>
    </location>
</feature>
<accession>A0ABN3K3G1</accession>
<evidence type="ECO:0008006" key="4">
    <source>
        <dbReference type="Google" id="ProtNLM"/>
    </source>
</evidence>
<feature type="compositionally biased region" description="Low complexity" evidence="1">
    <location>
        <begin position="139"/>
        <end position="153"/>
    </location>
</feature>
<protein>
    <recommendedName>
        <fullName evidence="4">Secreted protein</fullName>
    </recommendedName>
</protein>
<evidence type="ECO:0000313" key="2">
    <source>
        <dbReference type="EMBL" id="GAA2447738.1"/>
    </source>
</evidence>
<name>A0ABN3K3G1_9ACTN</name>
<evidence type="ECO:0000256" key="1">
    <source>
        <dbReference type="SAM" id="MobiDB-lite"/>
    </source>
</evidence>
<gene>
    <name evidence="2" type="ORF">GCM10010421_44550</name>
</gene>
<proteinExistence type="predicted"/>
<sequence length="174" mass="18203">MSSAGAACTDSDSPVAAADPVICRTSRFCTVSCIHVPAFDTKFAKDHQRMLRCRRDRQGEREAAAGGGGAGSGAGAGRAGEGEEDTVRHSKTSRETPTEKGEGRGAERRLRCAAAPRSRETARTMVAEGTAESRPARPSRPLAPEARARPSAAFGAPSVLDHSFRRGGAGVRRA</sequence>
<keyword evidence="3" id="KW-1185">Reference proteome</keyword>